<evidence type="ECO:0000313" key="13">
    <source>
        <dbReference type="Proteomes" id="UP000007110"/>
    </source>
</evidence>
<evidence type="ECO:0000256" key="7">
    <source>
        <dbReference type="ARBA" id="ARBA00023157"/>
    </source>
</evidence>
<evidence type="ECO:0000256" key="8">
    <source>
        <dbReference type="ARBA" id="ARBA00023180"/>
    </source>
</evidence>
<evidence type="ECO:0000256" key="10">
    <source>
        <dbReference type="SAM" id="Phobius"/>
    </source>
</evidence>
<reference evidence="13" key="1">
    <citation type="submission" date="2015-02" db="EMBL/GenBank/DDBJ databases">
        <title>Genome sequencing for Strongylocentrotus purpuratus.</title>
        <authorList>
            <person name="Murali S."/>
            <person name="Liu Y."/>
            <person name="Vee V."/>
            <person name="English A."/>
            <person name="Wang M."/>
            <person name="Skinner E."/>
            <person name="Han Y."/>
            <person name="Muzny D.M."/>
            <person name="Worley K.C."/>
            <person name="Gibbs R.A."/>
        </authorList>
    </citation>
    <scope>NUCLEOTIDE SEQUENCE</scope>
</reference>
<keyword evidence="4" id="KW-0677">Repeat</keyword>
<keyword evidence="8" id="KW-0325">Glycoprotein</keyword>
<feature type="transmembrane region" description="Helical" evidence="10">
    <location>
        <begin position="282"/>
        <end position="305"/>
    </location>
</feature>
<evidence type="ECO:0000256" key="3">
    <source>
        <dbReference type="ARBA" id="ARBA00022729"/>
    </source>
</evidence>
<dbReference type="OrthoDB" id="536948at2759"/>
<dbReference type="PANTHER" id="PTHR19331">
    <property type="entry name" value="SCAVENGER RECEPTOR DOMAIN-CONTAINING"/>
    <property type="match status" value="1"/>
</dbReference>
<feature type="disulfide bond" evidence="9">
    <location>
        <begin position="120"/>
        <end position="130"/>
    </location>
</feature>
<evidence type="ECO:0000256" key="2">
    <source>
        <dbReference type="ARBA" id="ARBA00022692"/>
    </source>
</evidence>
<keyword evidence="13" id="KW-1185">Reference proteome</keyword>
<organism evidence="12 13">
    <name type="scientific">Strongylocentrotus purpuratus</name>
    <name type="common">Purple sea urchin</name>
    <dbReference type="NCBI Taxonomy" id="7668"/>
    <lineage>
        <taxon>Eukaryota</taxon>
        <taxon>Metazoa</taxon>
        <taxon>Echinodermata</taxon>
        <taxon>Eleutherozoa</taxon>
        <taxon>Echinozoa</taxon>
        <taxon>Echinoidea</taxon>
        <taxon>Euechinoidea</taxon>
        <taxon>Echinacea</taxon>
        <taxon>Camarodonta</taxon>
        <taxon>Echinidea</taxon>
        <taxon>Strongylocentrotidae</taxon>
        <taxon>Strongylocentrotus</taxon>
    </lineage>
</organism>
<keyword evidence="5 10" id="KW-1133">Transmembrane helix</keyword>
<reference evidence="12" key="2">
    <citation type="submission" date="2021-01" db="UniProtKB">
        <authorList>
            <consortium name="EnsemblMetazoa"/>
        </authorList>
    </citation>
    <scope>IDENTIFICATION</scope>
</reference>
<dbReference type="Pfam" id="PF00530">
    <property type="entry name" value="SRCR"/>
    <property type="match status" value="1"/>
</dbReference>
<dbReference type="OMA" id="CHAIVIT"/>
<accession>A0A7M7HEL9</accession>
<dbReference type="RefSeq" id="XP_011661895.2">
    <property type="nucleotide sequence ID" value="XM_011663593.2"/>
</dbReference>
<keyword evidence="2 10" id="KW-0812">Transmembrane</keyword>
<keyword evidence="3" id="KW-0732">Signal</keyword>
<dbReference type="AlphaFoldDB" id="A0A7M7HEL9"/>
<dbReference type="InterPro" id="IPR001190">
    <property type="entry name" value="SRCR"/>
</dbReference>
<comment type="caution">
    <text evidence="9">Lacks conserved residue(s) required for the propagation of feature annotation.</text>
</comment>
<evidence type="ECO:0000256" key="4">
    <source>
        <dbReference type="ARBA" id="ARBA00022737"/>
    </source>
</evidence>
<feature type="domain" description="SRCR" evidence="11">
    <location>
        <begin position="43"/>
        <end position="148"/>
    </location>
</feature>
<dbReference type="EnsemblMetazoa" id="XM_011663593">
    <property type="protein sequence ID" value="XP_011661895"/>
    <property type="gene ID" value="LOC100891597"/>
</dbReference>
<keyword evidence="6 10" id="KW-0472">Membrane</keyword>
<evidence type="ECO:0000313" key="12">
    <source>
        <dbReference type="EnsemblMetazoa" id="XP_011661895"/>
    </source>
</evidence>
<evidence type="ECO:0000256" key="6">
    <source>
        <dbReference type="ARBA" id="ARBA00023136"/>
    </source>
</evidence>
<dbReference type="PRINTS" id="PR00258">
    <property type="entry name" value="SPERACTRCPTR"/>
</dbReference>
<evidence type="ECO:0000256" key="5">
    <source>
        <dbReference type="ARBA" id="ARBA00022989"/>
    </source>
</evidence>
<dbReference type="PROSITE" id="PS50287">
    <property type="entry name" value="SRCR_2"/>
    <property type="match status" value="1"/>
</dbReference>
<proteinExistence type="predicted"/>
<evidence type="ECO:0000256" key="9">
    <source>
        <dbReference type="PROSITE-ProRule" id="PRU00196"/>
    </source>
</evidence>
<dbReference type="InterPro" id="IPR036772">
    <property type="entry name" value="SRCR-like_dom_sf"/>
</dbReference>
<dbReference type="FunFam" id="3.10.250.10:FF:000016">
    <property type="entry name" value="Scavenger receptor cysteine-rich protein type 12"/>
    <property type="match status" value="1"/>
</dbReference>
<evidence type="ECO:0000256" key="1">
    <source>
        <dbReference type="ARBA" id="ARBA00004167"/>
    </source>
</evidence>
<evidence type="ECO:0000259" key="11">
    <source>
        <dbReference type="PROSITE" id="PS50287"/>
    </source>
</evidence>
<comment type="subcellular location">
    <subcellularLocation>
        <location evidence="1">Membrane</location>
        <topology evidence="1">Single-pass membrane protein</topology>
    </subcellularLocation>
</comment>
<name>A0A7M7HEL9_STRPU</name>
<keyword evidence="7 9" id="KW-1015">Disulfide bond</keyword>
<dbReference type="Proteomes" id="UP000007110">
    <property type="component" value="Unassembled WGS sequence"/>
</dbReference>
<dbReference type="GO" id="GO:0016020">
    <property type="term" value="C:membrane"/>
    <property type="evidence" value="ECO:0007669"/>
    <property type="project" value="UniProtKB-SubCell"/>
</dbReference>
<dbReference type="GeneID" id="100891597"/>
<dbReference type="SUPFAM" id="SSF56487">
    <property type="entry name" value="SRCR-like"/>
    <property type="match status" value="1"/>
</dbReference>
<protein>
    <recommendedName>
        <fullName evidence="11">SRCR domain-containing protein</fullName>
    </recommendedName>
</protein>
<dbReference type="KEGG" id="spu:100891597"/>
<sequence length="325" mass="35405">MCTAVSYKIKRLTMAFLGKLGTRLQTTVFMLSCMSAIAVDSSIRLFGGSSDKEGAVQVNVTDEWRNICNDGWDALDALVTCRQLGFTEGYALLWYDTMNIHGTTEAPKNWLDTEGNEFACNGNEKTLLSCKHTKSSTYCPQRAGVACGVTEVKYNDILAEDWGNHDVTYEVITSSDRSGGRVLAKHAYNFQGIYLTGGVCDMNQRMAMLICSEQGYSNGGQVLKVPSLDGLPMLVSTVSCGWNNRDSGWCERTYTSTGVCTDGIQYNGVQCYTTLAPSVTGALVFAALASLIILIAGACAVRWILKDRKPSHVPLNIDVNEPDDV</sequence>
<dbReference type="Gene3D" id="3.10.250.10">
    <property type="entry name" value="SRCR-like domain"/>
    <property type="match status" value="1"/>
</dbReference>
<dbReference type="InParanoid" id="A0A7M7HEL9"/>
<dbReference type="SMART" id="SM00202">
    <property type="entry name" value="SR"/>
    <property type="match status" value="1"/>
</dbReference>
<dbReference type="PANTHER" id="PTHR19331:SF465">
    <property type="entry name" value="EGG PEPTIDE SPERACT RECEPTOR"/>
    <property type="match status" value="1"/>
</dbReference>